<evidence type="ECO:0000259" key="23">
    <source>
        <dbReference type="PROSITE" id="PS50850"/>
    </source>
</evidence>
<protein>
    <recommendedName>
        <fullName evidence="18">Proton-coupled folate transporter</fullName>
    </recommendedName>
    <alternativeName>
        <fullName evidence="19">Solute carrier family 46 member 1</fullName>
    </alternativeName>
</protein>
<keyword evidence="11" id="KW-0290">Folate-binding</keyword>
<evidence type="ECO:0000256" key="18">
    <source>
        <dbReference type="ARBA" id="ARBA00040650"/>
    </source>
</evidence>
<dbReference type="Proteomes" id="UP000887568">
    <property type="component" value="Unplaced"/>
</dbReference>
<keyword evidence="15" id="KW-0325">Glycoprotein</keyword>
<evidence type="ECO:0000256" key="2">
    <source>
        <dbReference type="ARBA" id="ARBA00004424"/>
    </source>
</evidence>
<feature type="transmembrane region" description="Helical" evidence="22">
    <location>
        <begin position="183"/>
        <end position="208"/>
    </location>
</feature>
<feature type="transmembrane region" description="Helical" evidence="22">
    <location>
        <begin position="21"/>
        <end position="45"/>
    </location>
</feature>
<accession>A0A913ZNN1</accession>
<organism evidence="24 25">
    <name type="scientific">Patiria miniata</name>
    <name type="common">Bat star</name>
    <name type="synonym">Asterina miniata</name>
    <dbReference type="NCBI Taxonomy" id="46514"/>
    <lineage>
        <taxon>Eukaryota</taxon>
        <taxon>Metazoa</taxon>
        <taxon>Echinodermata</taxon>
        <taxon>Eleutherozoa</taxon>
        <taxon>Asterozoa</taxon>
        <taxon>Asteroidea</taxon>
        <taxon>Valvatacea</taxon>
        <taxon>Valvatida</taxon>
        <taxon>Asterinidae</taxon>
        <taxon>Patiria</taxon>
    </lineage>
</organism>
<evidence type="ECO:0000256" key="14">
    <source>
        <dbReference type="ARBA" id="ARBA00023157"/>
    </source>
</evidence>
<dbReference type="GO" id="GO:0015293">
    <property type="term" value="F:symporter activity"/>
    <property type="evidence" value="ECO:0007669"/>
    <property type="project" value="UniProtKB-KW"/>
</dbReference>
<dbReference type="GO" id="GO:0016323">
    <property type="term" value="C:basolateral plasma membrane"/>
    <property type="evidence" value="ECO:0007669"/>
    <property type="project" value="UniProtKB-SubCell"/>
</dbReference>
<keyword evidence="7" id="KW-0963">Cytoplasm</keyword>
<dbReference type="GeneID" id="119725591"/>
<keyword evidence="9" id="KW-0967">Endosome</keyword>
<evidence type="ECO:0000256" key="16">
    <source>
        <dbReference type="ARBA" id="ARBA00036193"/>
    </source>
</evidence>
<evidence type="ECO:0000256" key="5">
    <source>
        <dbReference type="ARBA" id="ARBA00022448"/>
    </source>
</evidence>
<feature type="transmembrane region" description="Helical" evidence="22">
    <location>
        <begin position="310"/>
        <end position="331"/>
    </location>
</feature>
<evidence type="ECO:0000256" key="19">
    <source>
        <dbReference type="ARBA" id="ARBA00042514"/>
    </source>
</evidence>
<feature type="transmembrane region" description="Helical" evidence="22">
    <location>
        <begin position="272"/>
        <end position="298"/>
    </location>
</feature>
<evidence type="ECO:0000256" key="3">
    <source>
        <dbReference type="ARBA" id="ARBA00004496"/>
    </source>
</evidence>
<evidence type="ECO:0000256" key="22">
    <source>
        <dbReference type="SAM" id="Phobius"/>
    </source>
</evidence>
<feature type="domain" description="Major facilitator superfamily (MFS) profile" evidence="23">
    <location>
        <begin position="21"/>
        <end position="456"/>
    </location>
</feature>
<comment type="subcellular location">
    <subcellularLocation>
        <location evidence="2">Apical cell membrane</location>
        <topology evidence="2">Multi-pass membrane protein</topology>
    </subcellularLocation>
    <subcellularLocation>
        <location evidence="4">Basolateral cell membrane</location>
        <topology evidence="4">Multi-pass membrane protein</topology>
    </subcellularLocation>
    <subcellularLocation>
        <location evidence="3">Cytoplasm</location>
    </subcellularLocation>
    <subcellularLocation>
        <location evidence="1">Endosome membrane</location>
        <topology evidence="1">Multi-pass membrane protein</topology>
    </subcellularLocation>
</comment>
<evidence type="ECO:0000256" key="7">
    <source>
        <dbReference type="ARBA" id="ARBA00022490"/>
    </source>
</evidence>
<keyword evidence="13 22" id="KW-0472">Membrane</keyword>
<dbReference type="SUPFAM" id="SSF103473">
    <property type="entry name" value="MFS general substrate transporter"/>
    <property type="match status" value="1"/>
</dbReference>
<dbReference type="OrthoDB" id="3026777at2759"/>
<sequence>MMTSEQEILDKPSVQTRRPRLVTVEPVAFLILAIQGGFVALRTLYIEHRLAVSYNYTLPSNDANGPCGVNETKDPKQAQIESETALWVAYMKGVSVALPMFTALAYGTASDFIGRKPVLILAASAHLTAAALFLCVAYFNLPLFCLVIGEAVLGICGDSIIVDSMVYAYVTDVYQGRDRNFRIFVVNLMVYVGFGGSQLVVTWILQVTGSNYPIAYLTVVVAAVINFLYVTLPCVLRETVERRPFPRGVFRDLLTKIYRLFKNNSNGRRIRIVFLIAILVLYELVYEAVYSVITIYGLGPPFCWDDTFVGVYSVIVNIVPAAASIVAMKLLGLCMSEYWMVYIGFLSGIGIMVTTALAKTQAILAYVAPAVGVLRILPAPLLRFLATQQVDTDEQGSLFGAIAVLSSVGKVLSPIVMNGIYSSTVKIGHPTVTFYVAAGILVIPLFINGFLHVRQPLAEYQPINNSDDEENDTNNKALV</sequence>
<dbReference type="RefSeq" id="XP_038052984.1">
    <property type="nucleotide sequence ID" value="XM_038197056.1"/>
</dbReference>
<evidence type="ECO:0000256" key="1">
    <source>
        <dbReference type="ARBA" id="ARBA00004337"/>
    </source>
</evidence>
<name>A0A913ZNN1_PATMI</name>
<feature type="transmembrane region" description="Helical" evidence="22">
    <location>
        <begin position="214"/>
        <end position="236"/>
    </location>
</feature>
<evidence type="ECO:0000313" key="24">
    <source>
        <dbReference type="EnsemblMetazoa" id="XP_038052984.1"/>
    </source>
</evidence>
<dbReference type="AlphaFoldDB" id="A0A913ZNN1"/>
<proteinExistence type="predicted"/>
<dbReference type="InterPro" id="IPR011701">
    <property type="entry name" value="MFS"/>
</dbReference>
<dbReference type="PANTHER" id="PTHR23507:SF2">
    <property type="entry name" value="PROTON-COUPLED FOLATE TRANSPORTER"/>
    <property type="match status" value="1"/>
</dbReference>
<keyword evidence="10" id="KW-0769">Symport</keyword>
<evidence type="ECO:0000256" key="11">
    <source>
        <dbReference type="ARBA" id="ARBA00022954"/>
    </source>
</evidence>
<evidence type="ECO:0000256" key="9">
    <source>
        <dbReference type="ARBA" id="ARBA00022753"/>
    </source>
</evidence>
<comment type="catalytic activity">
    <reaction evidence="17">
        <text>folate(in) + H(+)(in) = folate(out) + H(+)(out)</text>
        <dbReference type="Rhea" id="RHEA:70159"/>
        <dbReference type="ChEBI" id="CHEBI:15378"/>
        <dbReference type="ChEBI" id="CHEBI:62501"/>
    </reaction>
</comment>
<keyword evidence="8 22" id="KW-0812">Transmembrane</keyword>
<dbReference type="OMA" id="CMSEYWM"/>
<evidence type="ECO:0000256" key="20">
    <source>
        <dbReference type="ARBA" id="ARBA00047769"/>
    </source>
</evidence>
<feature type="transmembrane region" description="Helical" evidence="22">
    <location>
        <begin position="85"/>
        <end position="106"/>
    </location>
</feature>
<evidence type="ECO:0000256" key="12">
    <source>
        <dbReference type="ARBA" id="ARBA00022989"/>
    </source>
</evidence>
<feature type="transmembrane region" description="Helical" evidence="22">
    <location>
        <begin position="432"/>
        <end position="451"/>
    </location>
</feature>
<dbReference type="GO" id="GO:0005542">
    <property type="term" value="F:folic acid binding"/>
    <property type="evidence" value="ECO:0007669"/>
    <property type="project" value="UniProtKB-KW"/>
</dbReference>
<evidence type="ECO:0000256" key="15">
    <source>
        <dbReference type="ARBA" id="ARBA00023180"/>
    </source>
</evidence>
<dbReference type="Gene3D" id="1.20.1250.20">
    <property type="entry name" value="MFS general substrate transporter like domains"/>
    <property type="match status" value="1"/>
</dbReference>
<dbReference type="GO" id="GO:0016324">
    <property type="term" value="C:apical plasma membrane"/>
    <property type="evidence" value="ECO:0007669"/>
    <property type="project" value="UniProtKB-SubCell"/>
</dbReference>
<evidence type="ECO:0000256" key="21">
    <source>
        <dbReference type="ARBA" id="ARBA00047850"/>
    </source>
</evidence>
<feature type="transmembrane region" description="Helical" evidence="22">
    <location>
        <begin position="363"/>
        <end position="386"/>
    </location>
</feature>
<keyword evidence="5" id="KW-0813">Transport</keyword>
<dbReference type="PANTHER" id="PTHR23507">
    <property type="entry name" value="ZGC:174356"/>
    <property type="match status" value="1"/>
</dbReference>
<feature type="transmembrane region" description="Helical" evidence="22">
    <location>
        <begin position="118"/>
        <end position="139"/>
    </location>
</feature>
<comment type="catalytic activity">
    <reaction evidence="21">
        <text>methotrexate(in) + H(+)(in) = methotrexate(out) + H(+)(out)</text>
        <dbReference type="Rhea" id="RHEA:70163"/>
        <dbReference type="ChEBI" id="CHEBI:15378"/>
        <dbReference type="ChEBI" id="CHEBI:50681"/>
    </reaction>
</comment>
<evidence type="ECO:0000256" key="8">
    <source>
        <dbReference type="ARBA" id="ARBA00022692"/>
    </source>
</evidence>
<feature type="transmembrane region" description="Helical" evidence="22">
    <location>
        <begin position="338"/>
        <end position="357"/>
    </location>
</feature>
<evidence type="ECO:0000256" key="6">
    <source>
        <dbReference type="ARBA" id="ARBA00022475"/>
    </source>
</evidence>
<keyword evidence="12 22" id="KW-1133">Transmembrane helix</keyword>
<evidence type="ECO:0000256" key="4">
    <source>
        <dbReference type="ARBA" id="ARBA00004554"/>
    </source>
</evidence>
<keyword evidence="6" id="KW-1003">Cell membrane</keyword>
<evidence type="ECO:0000313" key="25">
    <source>
        <dbReference type="Proteomes" id="UP000887568"/>
    </source>
</evidence>
<dbReference type="EnsemblMetazoa" id="XM_038197056.1">
    <property type="protein sequence ID" value="XP_038052984.1"/>
    <property type="gene ID" value="LOC119725591"/>
</dbReference>
<feature type="transmembrane region" description="Helical" evidence="22">
    <location>
        <begin position="398"/>
        <end position="420"/>
    </location>
</feature>
<dbReference type="InterPro" id="IPR020846">
    <property type="entry name" value="MFS_dom"/>
</dbReference>
<dbReference type="PROSITE" id="PS50850">
    <property type="entry name" value="MFS"/>
    <property type="match status" value="1"/>
</dbReference>
<comment type="catalytic activity">
    <reaction evidence="20">
        <text>pemetrexed(in) + H(+)(in) = pemetrexed(out) + H(+)(out)</text>
        <dbReference type="Rhea" id="RHEA:70171"/>
        <dbReference type="ChEBI" id="CHEBI:15378"/>
        <dbReference type="ChEBI" id="CHEBI:63724"/>
    </reaction>
</comment>
<feature type="transmembrane region" description="Helical" evidence="22">
    <location>
        <begin position="151"/>
        <end position="171"/>
    </location>
</feature>
<reference evidence="24" key="1">
    <citation type="submission" date="2022-11" db="UniProtKB">
        <authorList>
            <consortium name="EnsemblMetazoa"/>
        </authorList>
    </citation>
    <scope>IDENTIFICATION</scope>
</reference>
<keyword evidence="14" id="KW-1015">Disulfide bond</keyword>
<keyword evidence="25" id="KW-1185">Reference proteome</keyword>
<comment type="catalytic activity">
    <reaction evidence="16">
        <text>(6S)-5-methyl-5,6,7,8-tetrahydrofolate(in) + H(+)(in) = (6S)-5-methyl-5,6,7,8-tetrahydrofolate(out) + H(+)(out)</text>
        <dbReference type="Rhea" id="RHEA:70167"/>
        <dbReference type="ChEBI" id="CHEBI:15378"/>
        <dbReference type="ChEBI" id="CHEBI:18608"/>
    </reaction>
</comment>
<evidence type="ECO:0000256" key="17">
    <source>
        <dbReference type="ARBA" id="ARBA00036250"/>
    </source>
</evidence>
<dbReference type="GO" id="GO:0010008">
    <property type="term" value="C:endosome membrane"/>
    <property type="evidence" value="ECO:0007669"/>
    <property type="project" value="UniProtKB-SubCell"/>
</dbReference>
<evidence type="ECO:0000256" key="10">
    <source>
        <dbReference type="ARBA" id="ARBA00022847"/>
    </source>
</evidence>
<evidence type="ECO:0000256" key="13">
    <source>
        <dbReference type="ARBA" id="ARBA00023136"/>
    </source>
</evidence>
<dbReference type="Pfam" id="PF07690">
    <property type="entry name" value="MFS_1"/>
    <property type="match status" value="1"/>
</dbReference>
<dbReference type="InterPro" id="IPR036259">
    <property type="entry name" value="MFS_trans_sf"/>
</dbReference>